<evidence type="ECO:0000313" key="1">
    <source>
        <dbReference type="EMBL" id="SDY06142.1"/>
    </source>
</evidence>
<dbReference type="Gene3D" id="2.60.40.4380">
    <property type="entry name" value="Translational regulator CsrA"/>
    <property type="match status" value="1"/>
</dbReference>
<gene>
    <name evidence="1" type="ORF">SAMN03080603_01625</name>
</gene>
<accession>A0A1H3GS37</accession>
<dbReference type="GO" id="GO:0006402">
    <property type="term" value="P:mRNA catabolic process"/>
    <property type="evidence" value="ECO:0007669"/>
    <property type="project" value="InterPro"/>
</dbReference>
<evidence type="ECO:0000313" key="2">
    <source>
        <dbReference type="Proteomes" id="UP000199266"/>
    </source>
</evidence>
<dbReference type="Proteomes" id="UP000199266">
    <property type="component" value="Unassembled WGS sequence"/>
</dbReference>
<reference evidence="2" key="1">
    <citation type="submission" date="2016-10" db="EMBL/GenBank/DDBJ databases">
        <authorList>
            <person name="Varghese N."/>
            <person name="Submissions S."/>
        </authorList>
    </citation>
    <scope>NUCLEOTIDE SEQUENCE [LARGE SCALE GENOMIC DNA]</scope>
    <source>
        <strain evidence="2">DSM 13490</strain>
    </source>
</reference>
<dbReference type="AlphaFoldDB" id="A0A1H3GS37"/>
<proteinExistence type="predicted"/>
<organism evidence="1 2">
    <name type="scientific">Acetomicrobium thermoterrenum DSM 13490</name>
    <dbReference type="NCBI Taxonomy" id="1120987"/>
    <lineage>
        <taxon>Bacteria</taxon>
        <taxon>Thermotogati</taxon>
        <taxon>Synergistota</taxon>
        <taxon>Synergistia</taxon>
        <taxon>Synergistales</taxon>
        <taxon>Acetomicrobiaceae</taxon>
        <taxon>Acetomicrobium</taxon>
    </lineage>
</organism>
<keyword evidence="2" id="KW-1185">Reference proteome</keyword>
<dbReference type="GO" id="GO:0003723">
    <property type="term" value="F:RNA binding"/>
    <property type="evidence" value="ECO:0007669"/>
    <property type="project" value="InterPro"/>
</dbReference>
<sequence>MRELKATAKDLHLFVVVSVPEDAPWDATVNLGAPIRLGIRAPKDVLILRKELAEEVALSNKLSAKTKDLGVLGSLMKKSHPNNDS</sequence>
<protein>
    <submittedName>
        <fullName evidence="1">Carbon storage regulator, CsrA</fullName>
    </submittedName>
</protein>
<dbReference type="InterPro" id="IPR036107">
    <property type="entry name" value="CsrA_sf"/>
</dbReference>
<dbReference type="EMBL" id="FNPD01000010">
    <property type="protein sequence ID" value="SDY06142.1"/>
    <property type="molecule type" value="Genomic_DNA"/>
</dbReference>
<name>A0A1H3GS37_9BACT</name>
<dbReference type="GO" id="GO:0006109">
    <property type="term" value="P:regulation of carbohydrate metabolic process"/>
    <property type="evidence" value="ECO:0007669"/>
    <property type="project" value="InterPro"/>
</dbReference>